<sequence length="151" mass="17424">MILFLDFDGVLHPQYEGQAAPADVAFCHLPRFEAVMRDFPDVEIVISSSWREHLPLDALRARFSLDIAARISGTTELPVYVTEPPLIERREWEIVSWLIAQGRQDEPWIALDDAVWQFKEHRQRVVSCLWYVGMDDATEAALREELSQSGR</sequence>
<evidence type="ECO:0000313" key="1">
    <source>
        <dbReference type="EMBL" id="NJA90137.1"/>
    </source>
</evidence>
<protein>
    <submittedName>
        <fullName evidence="1">Uncharacterized protein</fullName>
    </submittedName>
</protein>
<dbReference type="RefSeq" id="WP_167682703.1">
    <property type="nucleotide sequence ID" value="NZ_JAATWB010000013.1"/>
</dbReference>
<organism evidence="1 2">
    <name type="scientific">Rhodocyclus gracilis</name>
    <dbReference type="NCBI Taxonomy" id="2929842"/>
    <lineage>
        <taxon>Bacteria</taxon>
        <taxon>Pseudomonadati</taxon>
        <taxon>Pseudomonadota</taxon>
        <taxon>Betaproteobacteria</taxon>
        <taxon>Rhodocyclales</taxon>
        <taxon>Rhodocyclaceae</taxon>
        <taxon>Rhodocyclus</taxon>
    </lineage>
</organism>
<proteinExistence type="predicted"/>
<gene>
    <name evidence="1" type="ORF">HCX48_13030</name>
</gene>
<keyword evidence="2" id="KW-1185">Reference proteome</keyword>
<name>A0ABX0WKQ4_9RHOO</name>
<evidence type="ECO:0000313" key="2">
    <source>
        <dbReference type="Proteomes" id="UP000720344"/>
    </source>
</evidence>
<accession>A0ABX0WKQ4</accession>
<dbReference type="EMBL" id="JAATWB010000013">
    <property type="protein sequence ID" value="NJA90137.1"/>
    <property type="molecule type" value="Genomic_DNA"/>
</dbReference>
<reference evidence="2" key="1">
    <citation type="submission" date="2020-03" db="EMBL/GenBank/DDBJ databases">
        <title>Whole-genome sequence of the purple nonsulfur bacterium Rhodocyclus tenuis DSM112.</title>
        <authorList>
            <person name="Kyndt J.A."/>
            <person name="Meyer T.E."/>
        </authorList>
    </citation>
    <scope>NUCLEOTIDE SEQUENCE [LARGE SCALE GENOMIC DNA]</scope>
    <source>
        <strain evidence="2">DSM 112</strain>
    </source>
</reference>
<comment type="caution">
    <text evidence="1">The sequence shown here is derived from an EMBL/GenBank/DDBJ whole genome shotgun (WGS) entry which is preliminary data.</text>
</comment>
<dbReference type="Proteomes" id="UP000720344">
    <property type="component" value="Unassembled WGS sequence"/>
</dbReference>
<dbReference type="Pfam" id="PF18143">
    <property type="entry name" value="HAD_SAK_2"/>
    <property type="match status" value="1"/>
</dbReference>